<dbReference type="InterPro" id="IPR036388">
    <property type="entry name" value="WH-like_DNA-bd_sf"/>
</dbReference>
<dbReference type="InterPro" id="IPR005149">
    <property type="entry name" value="Tscrpt_reg_PadR_N"/>
</dbReference>
<protein>
    <submittedName>
        <fullName evidence="2">PadR family transcriptional regulator</fullName>
    </submittedName>
</protein>
<reference evidence="2 3" key="1">
    <citation type="submission" date="2020-05" db="EMBL/GenBank/DDBJ databases">
        <title>Paenibacillus glebae, sp. nov., Paenibacillus humi sp. nov., Paenibacillus pedi sp. nov., Paenibacillus terrestris sp. nov. and Paenibacillus terricola sp. nov., isolated from a forest top soil sample.</title>
        <authorList>
            <person name="Qi S."/>
            <person name="Carlier A."/>
            <person name="Cnockaert M."/>
            <person name="Vandamme P."/>
        </authorList>
    </citation>
    <scope>NUCLEOTIDE SEQUENCE [LARGE SCALE GENOMIC DNA]</scope>
    <source>
        <strain evidence="2 3">LMG 29502</strain>
    </source>
</reference>
<comment type="caution">
    <text evidence="2">The sequence shown here is derived from an EMBL/GenBank/DDBJ whole genome shotgun (WGS) entry which is preliminary data.</text>
</comment>
<dbReference type="PANTHER" id="PTHR33169:SF14">
    <property type="entry name" value="TRANSCRIPTIONAL REGULATOR RV3488"/>
    <property type="match status" value="1"/>
</dbReference>
<dbReference type="SUPFAM" id="SSF46785">
    <property type="entry name" value="Winged helix' DNA-binding domain"/>
    <property type="match status" value="1"/>
</dbReference>
<proteinExistence type="predicted"/>
<keyword evidence="3" id="KW-1185">Reference proteome</keyword>
<dbReference type="Gene3D" id="1.10.10.10">
    <property type="entry name" value="Winged helix-like DNA-binding domain superfamily/Winged helix DNA-binding domain"/>
    <property type="match status" value="1"/>
</dbReference>
<evidence type="ECO:0000313" key="2">
    <source>
        <dbReference type="EMBL" id="NQX47679.1"/>
    </source>
</evidence>
<name>A0ABX2DSM4_9BACL</name>
<dbReference type="RefSeq" id="WP_173137448.1">
    <property type="nucleotide sequence ID" value="NZ_JABMKX010000011.1"/>
</dbReference>
<dbReference type="Proteomes" id="UP000711047">
    <property type="component" value="Unassembled WGS sequence"/>
</dbReference>
<evidence type="ECO:0000313" key="3">
    <source>
        <dbReference type="Proteomes" id="UP000711047"/>
    </source>
</evidence>
<sequence length="108" mass="12389">MVRGVLEGCLLAVIGEEETYGYEIMEKLASSGFVFAREGSIYPLLLRLEKEGTIASTQRPSPSGPNRKYYHLTLKGEQQLQLFRENWNELSQSVNNIMDRNYRKEDDA</sequence>
<evidence type="ECO:0000259" key="1">
    <source>
        <dbReference type="Pfam" id="PF03551"/>
    </source>
</evidence>
<dbReference type="PANTHER" id="PTHR33169">
    <property type="entry name" value="PADR-FAMILY TRANSCRIPTIONAL REGULATOR"/>
    <property type="match status" value="1"/>
</dbReference>
<accession>A0ABX2DSM4</accession>
<dbReference type="InterPro" id="IPR052509">
    <property type="entry name" value="Metal_resp_DNA-bind_regulator"/>
</dbReference>
<gene>
    <name evidence="2" type="ORF">HQN87_20350</name>
</gene>
<dbReference type="Pfam" id="PF03551">
    <property type="entry name" value="PadR"/>
    <property type="match status" value="1"/>
</dbReference>
<dbReference type="InterPro" id="IPR036390">
    <property type="entry name" value="WH_DNA-bd_sf"/>
</dbReference>
<dbReference type="EMBL" id="JABMKX010000011">
    <property type="protein sequence ID" value="NQX47679.1"/>
    <property type="molecule type" value="Genomic_DNA"/>
</dbReference>
<organism evidence="2 3">
    <name type="scientific">Paenibacillus tritici</name>
    <dbReference type="NCBI Taxonomy" id="1873425"/>
    <lineage>
        <taxon>Bacteria</taxon>
        <taxon>Bacillati</taxon>
        <taxon>Bacillota</taxon>
        <taxon>Bacilli</taxon>
        <taxon>Bacillales</taxon>
        <taxon>Paenibacillaceae</taxon>
        <taxon>Paenibacillus</taxon>
    </lineage>
</organism>
<feature type="domain" description="Transcription regulator PadR N-terminal" evidence="1">
    <location>
        <begin position="10"/>
        <end position="81"/>
    </location>
</feature>